<evidence type="ECO:0008006" key="3">
    <source>
        <dbReference type="Google" id="ProtNLM"/>
    </source>
</evidence>
<evidence type="ECO:0000313" key="2">
    <source>
        <dbReference type="Proteomes" id="UP000735302"/>
    </source>
</evidence>
<dbReference type="Proteomes" id="UP000735302">
    <property type="component" value="Unassembled WGS sequence"/>
</dbReference>
<dbReference type="EMBL" id="BLXT01004727">
    <property type="protein sequence ID" value="GFO16835.1"/>
    <property type="molecule type" value="Genomic_DNA"/>
</dbReference>
<protein>
    <recommendedName>
        <fullName evidence="3">Secreted protein</fullName>
    </recommendedName>
</protein>
<organism evidence="1 2">
    <name type="scientific">Plakobranchus ocellatus</name>
    <dbReference type="NCBI Taxonomy" id="259542"/>
    <lineage>
        <taxon>Eukaryota</taxon>
        <taxon>Metazoa</taxon>
        <taxon>Spiralia</taxon>
        <taxon>Lophotrochozoa</taxon>
        <taxon>Mollusca</taxon>
        <taxon>Gastropoda</taxon>
        <taxon>Heterobranchia</taxon>
        <taxon>Euthyneura</taxon>
        <taxon>Panpulmonata</taxon>
        <taxon>Sacoglossa</taxon>
        <taxon>Placobranchoidea</taxon>
        <taxon>Plakobranchidae</taxon>
        <taxon>Plakobranchus</taxon>
    </lineage>
</organism>
<comment type="caution">
    <text evidence="1">The sequence shown here is derived from an EMBL/GenBank/DDBJ whole genome shotgun (WGS) entry which is preliminary data.</text>
</comment>
<proteinExistence type="predicted"/>
<sequence>MPDAVVDLICVITVTVYLAILTTKGLCVEVLFALPVKSFIEAVADNFNAPRLKVFCIQPVHNKFISFVRNIGDGFELEPAPVRSLRISRRIRAQQL</sequence>
<dbReference type="AlphaFoldDB" id="A0AAV4BBC4"/>
<evidence type="ECO:0000313" key="1">
    <source>
        <dbReference type="EMBL" id="GFO16835.1"/>
    </source>
</evidence>
<reference evidence="1 2" key="1">
    <citation type="journal article" date="2021" name="Elife">
        <title>Chloroplast acquisition without the gene transfer in kleptoplastic sea slugs, Plakobranchus ocellatus.</title>
        <authorList>
            <person name="Maeda T."/>
            <person name="Takahashi S."/>
            <person name="Yoshida T."/>
            <person name="Shimamura S."/>
            <person name="Takaki Y."/>
            <person name="Nagai Y."/>
            <person name="Toyoda A."/>
            <person name="Suzuki Y."/>
            <person name="Arimoto A."/>
            <person name="Ishii H."/>
            <person name="Satoh N."/>
            <person name="Nishiyama T."/>
            <person name="Hasebe M."/>
            <person name="Maruyama T."/>
            <person name="Minagawa J."/>
            <person name="Obokata J."/>
            <person name="Shigenobu S."/>
        </authorList>
    </citation>
    <scope>NUCLEOTIDE SEQUENCE [LARGE SCALE GENOMIC DNA]</scope>
</reference>
<keyword evidence="2" id="KW-1185">Reference proteome</keyword>
<gene>
    <name evidence="1" type="ORF">PoB_004334000</name>
</gene>
<accession>A0AAV4BBC4</accession>
<name>A0AAV4BBC4_9GAST</name>